<feature type="domain" description="Filamentous haemagglutinin FhaB/tRNA nuclease CdiA-like TPS" evidence="8">
    <location>
        <begin position="48"/>
        <end position="170"/>
    </location>
</feature>
<proteinExistence type="inferred from homology"/>
<keyword evidence="2" id="KW-0800">Toxin</keyword>
<comment type="subcellular location">
    <subcellularLocation>
        <location evidence="1">Target cell</location>
        <location evidence="1">Target cell cytoplasm</location>
    </subcellularLocation>
</comment>
<keyword evidence="4" id="KW-1266">Target cell cytoplasm</keyword>
<dbReference type="GO" id="GO:0090729">
    <property type="term" value="F:toxin activity"/>
    <property type="evidence" value="ECO:0007669"/>
    <property type="project" value="UniProtKB-KW"/>
</dbReference>
<evidence type="ECO:0000256" key="5">
    <source>
        <dbReference type="ARBA" id="ARBA00023026"/>
    </source>
</evidence>
<feature type="region of interest" description="Disordered" evidence="7">
    <location>
        <begin position="2849"/>
        <end position="2870"/>
    </location>
</feature>
<dbReference type="InterPro" id="IPR008638">
    <property type="entry name" value="FhaB/CdiA-like_TPS"/>
</dbReference>
<dbReference type="Gene3D" id="2.160.20.10">
    <property type="entry name" value="Single-stranded right-handed beta-helix, Pectin lyase-like"/>
    <property type="match status" value="1"/>
</dbReference>
<dbReference type="FunFam" id="2.160.20.10:FF:000048">
    <property type="entry name" value="tRNA nuclease CdiA"/>
    <property type="match status" value="1"/>
</dbReference>
<evidence type="ECO:0000256" key="1">
    <source>
        <dbReference type="ARBA" id="ARBA00004219"/>
    </source>
</evidence>
<evidence type="ECO:0000256" key="3">
    <source>
        <dbReference type="ARBA" id="ARBA00022729"/>
    </source>
</evidence>
<dbReference type="InterPro" id="IPR011050">
    <property type="entry name" value="Pectin_lyase_fold/virulence"/>
</dbReference>
<dbReference type="NCBIfam" id="TIGR01731">
    <property type="entry name" value="fil_hemag_20aa"/>
    <property type="match status" value="35"/>
</dbReference>
<gene>
    <name evidence="9" type="ordered locus">Ent638_0053</name>
</gene>
<dbReference type="Pfam" id="PF04829">
    <property type="entry name" value="PT-VENN"/>
    <property type="match status" value="1"/>
</dbReference>
<name>A0A9J9GDF6_ENT38</name>
<dbReference type="InterPro" id="IPR006914">
    <property type="entry name" value="VENN_dom"/>
</dbReference>
<dbReference type="InterPro" id="IPR025157">
    <property type="entry name" value="Hemagglutinin_rpt"/>
</dbReference>
<evidence type="ECO:0000256" key="7">
    <source>
        <dbReference type="SAM" id="MobiDB-lite"/>
    </source>
</evidence>
<keyword evidence="10" id="KW-1185">Reference proteome</keyword>
<accession>A0A9J9GDF6</accession>
<keyword evidence="5" id="KW-0843">Virulence</keyword>
<dbReference type="EMBL" id="CP000653">
    <property type="protein sequence ID" value="ABP58743.1"/>
    <property type="molecule type" value="Genomic_DNA"/>
</dbReference>
<dbReference type="Pfam" id="PF13332">
    <property type="entry name" value="Fil_haemagg_2"/>
    <property type="match status" value="4"/>
</dbReference>
<dbReference type="Pfam" id="PF15530">
    <property type="entry name" value="Ntox25"/>
    <property type="match status" value="1"/>
</dbReference>
<reference evidence="10" key="1">
    <citation type="journal article" date="2010" name="PLoS Genet.">
        <title>Genome sequence of the plant growth promoting endophytic bacterium Enterobacter sp. 638.</title>
        <authorList>
            <person name="Taghavi S."/>
            <person name="van der Lelie D."/>
            <person name="Hoffman A."/>
            <person name="Zhang Y.B."/>
            <person name="Walla M.D."/>
            <person name="Vangronsveld J."/>
            <person name="Newman L."/>
            <person name="Monchy S."/>
        </authorList>
    </citation>
    <scope>NUCLEOTIDE SEQUENCE [LARGE SCALE GENOMIC DNA]</scope>
    <source>
        <strain evidence="10">638</strain>
    </source>
</reference>
<dbReference type="SUPFAM" id="SSF51126">
    <property type="entry name" value="Pectin lyase-like"/>
    <property type="match status" value="1"/>
</dbReference>
<dbReference type="RefSeq" id="WP_011915321.1">
    <property type="nucleotide sequence ID" value="NC_009436.1"/>
</dbReference>
<feature type="compositionally biased region" description="Basic and acidic residues" evidence="7">
    <location>
        <begin position="2854"/>
        <end position="2869"/>
    </location>
</feature>
<evidence type="ECO:0000256" key="4">
    <source>
        <dbReference type="ARBA" id="ARBA00022913"/>
    </source>
</evidence>
<organism evidence="9 10">
    <name type="scientific">Enterobacter sp. (strain 638)</name>
    <dbReference type="NCBI Taxonomy" id="399742"/>
    <lineage>
        <taxon>Bacteria</taxon>
        <taxon>Pseudomonadati</taxon>
        <taxon>Pseudomonadota</taxon>
        <taxon>Gammaproteobacteria</taxon>
        <taxon>Enterobacterales</taxon>
        <taxon>Enterobacteriaceae</taxon>
        <taxon>Enterobacter</taxon>
    </lineage>
</organism>
<comment type="similarity">
    <text evidence="6">In the N-terminal section; belongs to the CdiA toxin family.</text>
</comment>
<sequence>MDTRHPPVRFSQRLISWVVCGLMIWQPVAPAFAAVMTPTGNTTMDKAGNGVPVVNIATPNGAGISHNQFDSYNVGKEGVILNNATDRLTQTQLGGLIQNNPNLQAGREAKGIINEVTGANRSQLQGYTEVGGKAANVMVANPYGITCNGCGFINTPNVTLTTGKPQFDASGNLMALDVTKGAITVEGQGLDASKSDALSIISRATEVNAAIHAKDLTVIAGANRVGADGSVKAIAGQNATPTVAVDTGALGGMYANRIRLVSSDTGVGVNLGNLNARQGDIQLDASGKLTVTNSLASGSITAKGAGVTLNGSHQAGGSLNVASTQDMTLNNSLLTSGGEMRLASDGKLQATGGGANSKGALTVNSGQDMTQTNTKLVGQGNTTLNSNGKLTINGGGVSGNGDLNVVSSKDMTIANAAVGSNANATLTSGGTLTATAGAISAGKTLTLKGQQLALNDRSRADATGNIRLEGERLTNQGQINAAGNLTIAANQAANSGQMAAKGRVDAQTGELINSGSLQGNGVTLKSQTLANSGTLQSGGQLALSAGTLNQQGTLSAKGDADLDVSESLQNSGDLLVDGGLNVKTGALVQNGVLSGAKALSVNADSITSGKASRTTSQGNIQLTATQLADLNGQTDAAGALNVSTKNLTTGADAHLQSGQDLTLQAENATLNGTHAAKGALNVTTQTLDHGGKSTAKTLAFNAREGITSSGELTADDISLSGQHITHSGTAKAKNITFTAPQFINNSGTLVADALTLDGKRITNSGLLQANTQFNLHADALENLASGALYSVRDLTLDLPELTNQGLITTDGNLWLKGDVLANAGEINGVNLRLDNASLANQAAGRLLADDQLSFTGSALDNDGQMAANNVQLTADSLQNHGVMQGNDALTLNATEISNSGALRTDGTLDLHGVSFENTGELSATDLLFTLTRQMNNHADGKIIAKNDLTLTAPELLNSGLLAGANTQLNAGTLLNSGTLQGTNSLTATGKKLDNQLAGKLLSGGELHLQNDKLTNAGLLQGKTLNLATGEWINSGNALGEAGVTATVGGAFSNQGNMLSQQQLDLNAGNITNQGQLLAKVLTLHGDLLNSGLLQGSDALAWTGDRFTNQAQGQATGGETLTLSGTSLNNQGQIQSRDAALTADTLTNSGSVQALDRLKLNVNGRLDNQGAMLSQNLFELTAAQLFNDGQLAAKSLTLNTPQITNTGTVQGNDSLTLVTRNLTNAQSGQLVSGGSLDLDLDKLDNAGLMQVNQRFTVKGNDLLNRGDIQADALDFALSKTLNNQGGIVAKNGAALNAPTLTNSGTLAGKTLTLSGTDIRNSGLIQGNDNADATASRITNDAVGKWISGGALTFNGGQLTNAGAVQGATIGLTAASLDNSGTLNGLNGFTGTFTGKVNNAGQIQSGGALSFSADSILNPGRMTGKTLTLNARDLNNSGLWQGTDGLSLTGDTLVTTAASRTLTGGALTLDAGQLTTQGTLQGNNVDVTSDGWTHGGSLLSLGELTANVGGTLTSTGSLMSKGAADVTAQTLDNRGQLLGEGDVTLGGGTLKNSGTVQGKNLDLHQSSINNQGTLTGLDSLTIEARQQLMARMAMAAPQQELINGTTGALLTQGTLNITSGTVTNAGSWQGQNILLNAQSLTNSGAVQSADALQMTLANTLTSSAGSKITAMGTATLQALSLINQGQWAAKNLTLKGATLNNSGAISGVNGLTLAQTGAVTQEQSGTMLSGGALNVNAASVSNDGKIQGATLGVTTGVLTNNGRLQGDNGVTLGLSGNLTNNASGEIVSRQALTVTTPSLFNYGLMQGGGETSVTATSQARNDGKLLSGARLTLNTPQYTGAGWLQATNLILNAATATNSGTWVADQATLTGNTFTNQGTTQAGTLAVNYSQLTNNGTLLGNTQLTVGANQVNQSAAGKLFSGGDLWLESKGLDVVGQVVSLGNLTLKLTNAFTSKTALAAGKTLAISSNGAIDNRSVMQGQAVNLTAGGQLSNNGQITTGTGASTLSGSTVALNGAGSIQGGGDINIASRGNMTVDGFTGTRGSLTLSAPGSIINTALLYAANNMALYANSITNQRGDILAGNSLWMQKDAAGNANSQVVNTSGNIETTRGDITIRTGSLLNEREGISETRSYQAATDSPAASGATSISVKVTDLPPDEWGYIYTAYSGAGGGNIFSIVAPMPNGAVQRYLVGSTVVNVTATGGVARIAANRDLTINAATLNNRAGYLLAGNGMNLSGNSLNNQSWFGYSEDEYKVYRYNGKKGKVSSLEGSPASGNDKNRRVTYTLDGAPQYETHTTDQALRAVIQAGGQVAANFTSNISNTATTSNGGGISHAIPAPSLNTLSNKAIGGGAQKQSLTNTAAVAVNSPEWNDQLQGALQQINGGGALDGNGASNTALTNISTTQKGNANLGKLDSLANAGVTTAALNNATGGATGQYQGKTVDTSAYPLPSGKNGYFVISDNPKSPYLINVNPKLNDLGKLDPALFADLNALLGIKPSTAAPQETRTAFTDEKQVLGSSYMLGRLNLNPDYDYRFLGDAAFDTRYVSNVVLNQTGNRYLNGIGSDLDQMRYLMDNAAAQQQSLGLQFGVSLNADQIAALDHSIIWWEKATINGETVMVPKVYLSPKDVTVNNGSVIAGNNVTLKSGNITNSGSSLLANNSLTIDSQNSISNLNDGLMKAGGALNLSAIGDINNISSTISGKTVALESLDGSINNLTLADQIDINAKGKRSNVTIKDTVLGTTASITAQDSLSLEAGKNITVTGANLASGGDMLLNAWGDIAVNANQVNDAYSSSQAKTSRSSVTYQGSTVSAGGDLIVNAGHNIDLTASDLKAGGSAGLSAGNDLNLNAAQTSESSRKGKSESHSTDLDRTTVSAGENLVLKAGQDINAQAAALAAEKNVGLQAGRDVNLASQETREGDSYKSSKKTVINESVRQQGTEIASGGNTVIIAGRDVNSQATQVTAQGDIGVAAGHDVNLTTATESDYYYKEQTKTKSGFLSKKTTHTIQESSATREAGTLLSGDNVKVTAGNNLLVQGSSVVGDDEVGLKAGNNVDIVAATNSNTDWRFKETKKSGLMGTGGIGFTIGSSKSTHDLRESGTTQSQSFSTVGSTGGNVAITAGNQLHVGGADLVAGKDLALKGDSVIIEPGHDKRTRDETFEQKASGLTVALSGAVGSAINSAVQSAQAAKEESDGRLAALQATKAVLSGVQAGQGAVVAQQTGDPANGFGVSISLTTQKSKSQNHAESDVAAGSTLNAGGNLAITATGKGKSEHSGDVVIAGSQLKAGGDTSLNAENDILLTGAANTQKSTGKNSSSGGGVGVSIGGGSGGAGISVFANVNAAKGNEKGNGTSWTETTLDSGGTVSMTSGRDAILNGAQVSGDKVVADIGRDLWMSSQQDSNDFKSKQTSVAAGGSFTFGSMTGSGYISVSQDKMKSTYDSVQEQTGLFAGNGGFDVTVGRHTQLDGAVIASTASADKNSLDTGTLGFSDLHNEADYKVSHTGISLSSSKPSGGDFSMGGMISAASNSGHAEGTTQAAVANGTITVRDKANQKQDVANLSRDTENANDSISPIFDKEKEQNRLKTVGLISDIGSQAVNIAQTQGEIAKRNAMSDPVSLNAAKAKLKAEGNANPTDKQIADQAGQTAMQQYGTGSPLQRGIQSVTAALQGLAGGNIAGALAGASAPELANIIGHHMGIDDDPATKAVAHAILGGAVAALQGNNAMAGAAGAAVGEVIASQLYPNVPKEKLTEEQKQTISTLASISAGIAGGLAGDSTLSAATGSQAGKNAVENNSMSELVPPRVQQDASLAFDPSQQGKSAEEINAAIDASHLGPSWGTEYKVKPYVKGEVAAGTGPGYYYDTSIDPYQISANRGETLAVGGRVSGQIGIQFGPYFPGAIDSERNSSIGLGLGVISSEISYGKDGFSFSFGVGPAWGWSGVSTNAAGEKVDINGSSGTEFYHHDFGQDKAK</sequence>
<evidence type="ECO:0000256" key="2">
    <source>
        <dbReference type="ARBA" id="ARBA00022656"/>
    </source>
</evidence>
<dbReference type="GO" id="GO:0004521">
    <property type="term" value="F:RNA endonuclease activity"/>
    <property type="evidence" value="ECO:0007669"/>
    <property type="project" value="UniProtKB-ARBA"/>
</dbReference>
<evidence type="ECO:0000259" key="8">
    <source>
        <dbReference type="SMART" id="SM00912"/>
    </source>
</evidence>
<dbReference type="Pfam" id="PF05860">
    <property type="entry name" value="TPS"/>
    <property type="match status" value="1"/>
</dbReference>
<evidence type="ECO:0000256" key="6">
    <source>
        <dbReference type="ARBA" id="ARBA00024043"/>
    </source>
</evidence>
<evidence type="ECO:0000313" key="10">
    <source>
        <dbReference type="Proteomes" id="UP000000230"/>
    </source>
</evidence>
<dbReference type="Proteomes" id="UP000000230">
    <property type="component" value="Chromosome"/>
</dbReference>
<dbReference type="NCBIfam" id="TIGR01901">
    <property type="entry name" value="adhes_NPXG"/>
    <property type="match status" value="1"/>
</dbReference>
<dbReference type="KEGG" id="ent:Ent638_0053"/>
<evidence type="ECO:0000313" key="9">
    <source>
        <dbReference type="EMBL" id="ABP58743.1"/>
    </source>
</evidence>
<keyword evidence="3" id="KW-0732">Signal</keyword>
<dbReference type="InterPro" id="IPR029113">
    <property type="entry name" value="Ntox25"/>
</dbReference>
<protein>
    <submittedName>
        <fullName evidence="9">Filamentous hemagglutinin family outer membrane protein</fullName>
    </submittedName>
</protein>
<dbReference type="SMART" id="SM00912">
    <property type="entry name" value="Haemagg_act"/>
    <property type="match status" value="1"/>
</dbReference>
<dbReference type="Pfam" id="PF05594">
    <property type="entry name" value="Fil_haemagg"/>
    <property type="match status" value="18"/>
</dbReference>
<dbReference type="InterPro" id="IPR008619">
    <property type="entry name" value="Filamentous_hemagglutn_rpt"/>
</dbReference>
<dbReference type="OrthoDB" id="2664633at2"/>
<dbReference type="GO" id="GO:0030430">
    <property type="term" value="C:host cell cytoplasm"/>
    <property type="evidence" value="ECO:0007669"/>
    <property type="project" value="UniProtKB-ARBA"/>
</dbReference>
<dbReference type="InterPro" id="IPR012334">
    <property type="entry name" value="Pectin_lyas_fold"/>
</dbReference>
<dbReference type="InterPro" id="IPR010069">
    <property type="entry name" value="CdiA_FHA1_rpt"/>
</dbReference>